<name>A0ABX5VS45_9MICO</name>
<dbReference type="PANTHER" id="PTHR33620:SF1">
    <property type="entry name" value="UREASE ACCESSORY PROTEIN F"/>
    <property type="match status" value="1"/>
</dbReference>
<organism evidence="4 5">
    <name type="scientific">Georgenia wutianyii</name>
    <dbReference type="NCBI Taxonomy" id="2585135"/>
    <lineage>
        <taxon>Bacteria</taxon>
        <taxon>Bacillati</taxon>
        <taxon>Actinomycetota</taxon>
        <taxon>Actinomycetes</taxon>
        <taxon>Micrococcales</taxon>
        <taxon>Bogoriellaceae</taxon>
        <taxon>Georgenia</taxon>
    </lineage>
</organism>
<comment type="subcellular location">
    <subcellularLocation>
        <location evidence="3">Cytoplasm</location>
    </subcellularLocation>
</comment>
<dbReference type="PIRSF" id="PIRSF009467">
    <property type="entry name" value="Ureas_acces_UreF"/>
    <property type="match status" value="1"/>
</dbReference>
<evidence type="ECO:0000313" key="5">
    <source>
        <dbReference type="Proteomes" id="UP000313948"/>
    </source>
</evidence>
<protein>
    <recommendedName>
        <fullName evidence="3">Urease accessory protein UreF</fullName>
    </recommendedName>
</protein>
<comment type="function">
    <text evidence="3">Required for maturation of urease via the functional incorporation of the urease nickel metallocenter.</text>
</comment>
<accession>A0ABX5VS45</accession>
<sequence length="244" mass="25221">MGTPGVAARTGDAALTHLLVSLQLSDSAFPSGFYTMSHGLESFSQAGLVDARSVGELLEDLLVSVVGPGDATALARAHEAARAGDWETVADLDRLLHATKLNAELRLASVRSGRQLADIAAETFAGTTAGPEVAAWAARVKAKEVPGCQPVVTAVCYAAVGVPTAAAVASDLFAFAVSYAGAALRLRLTDHRSNQVMLRRAQPVIEAVVADAMARPVADIGGFAPMGDVMSAAHERAEARLFTT</sequence>
<comment type="subunit">
    <text evidence="3">UreD, UreF and UreG form a complex that acts as a GTP-hydrolysis-dependent molecular chaperone, activating the urease apoprotein by helping to assemble the nickel containing metallocenter of UreC. The UreE protein probably delivers the nickel.</text>
</comment>
<dbReference type="InterPro" id="IPR038277">
    <property type="entry name" value="UreF_sf"/>
</dbReference>
<keyword evidence="3" id="KW-0963">Cytoplasm</keyword>
<gene>
    <name evidence="3" type="primary">ureF</name>
    <name evidence="4" type="ORF">FE251_07760</name>
</gene>
<comment type="similarity">
    <text evidence="3">Belongs to the UreF family.</text>
</comment>
<evidence type="ECO:0000256" key="3">
    <source>
        <dbReference type="HAMAP-Rule" id="MF_01385"/>
    </source>
</evidence>
<proteinExistence type="inferred from homology"/>
<evidence type="ECO:0000313" key="4">
    <source>
        <dbReference type="EMBL" id="QDB80751.1"/>
    </source>
</evidence>
<keyword evidence="2 3" id="KW-0143">Chaperone</keyword>
<reference evidence="4 5" key="1">
    <citation type="submission" date="2019-05" db="EMBL/GenBank/DDBJ databases">
        <title>Georgenia *** sp. nov., and Georgenia *** sp. nov., isolated from the intestinal contents of plateau pika (Ochotona curzoniae) in the Qinghai-Tibet plateau of China.</title>
        <authorList>
            <person name="Tian Z."/>
        </authorList>
    </citation>
    <scope>NUCLEOTIDE SEQUENCE [LARGE SCALE GENOMIC DNA]</scope>
    <source>
        <strain evidence="4 5">Z294</strain>
    </source>
</reference>
<evidence type="ECO:0000256" key="2">
    <source>
        <dbReference type="ARBA" id="ARBA00023186"/>
    </source>
</evidence>
<dbReference type="Pfam" id="PF01730">
    <property type="entry name" value="UreF"/>
    <property type="match status" value="1"/>
</dbReference>
<dbReference type="Gene3D" id="1.10.4190.10">
    <property type="entry name" value="Urease accessory protein UreF"/>
    <property type="match status" value="1"/>
</dbReference>
<dbReference type="Proteomes" id="UP000313948">
    <property type="component" value="Chromosome"/>
</dbReference>
<dbReference type="PANTHER" id="PTHR33620">
    <property type="entry name" value="UREASE ACCESSORY PROTEIN F"/>
    <property type="match status" value="1"/>
</dbReference>
<keyword evidence="1 3" id="KW-0996">Nickel insertion</keyword>
<dbReference type="HAMAP" id="MF_01385">
    <property type="entry name" value="UreF"/>
    <property type="match status" value="1"/>
</dbReference>
<dbReference type="RefSeq" id="WP_139949294.1">
    <property type="nucleotide sequence ID" value="NZ_CP040899.1"/>
</dbReference>
<evidence type="ECO:0000256" key="1">
    <source>
        <dbReference type="ARBA" id="ARBA00022988"/>
    </source>
</evidence>
<dbReference type="EMBL" id="CP040899">
    <property type="protein sequence ID" value="QDB80751.1"/>
    <property type="molecule type" value="Genomic_DNA"/>
</dbReference>
<dbReference type="InterPro" id="IPR002639">
    <property type="entry name" value="UreF"/>
</dbReference>
<keyword evidence="5" id="KW-1185">Reference proteome</keyword>